<dbReference type="AlphaFoldDB" id="A0A117NJB2"/>
<accession>A0A117NJB2</accession>
<keyword evidence="1" id="KW-0496">Mitochondrion</keyword>
<proteinExistence type="predicted"/>
<reference evidence="1" key="1">
    <citation type="journal article" date="2015" name="Genome Biol. Evol.">
        <title>Organellar Genomes of White Spruce (Picea glauca): Assembly and Annotation.</title>
        <authorList>
            <person name="Jackman S.D."/>
            <person name="Warren R.L."/>
            <person name="Gibb E.A."/>
            <person name="Vandervalk B.P."/>
            <person name="Mohamadi H."/>
            <person name="Chu J."/>
            <person name="Raymond A."/>
            <person name="Pleasance S."/>
            <person name="Coope R."/>
            <person name="Wildung M.R."/>
            <person name="Ritland C.E."/>
            <person name="Bousquet J."/>
            <person name="Jones S.J."/>
            <person name="Bohlmann J."/>
            <person name="Birol I."/>
        </authorList>
    </citation>
    <scope>NUCLEOTIDE SEQUENCE [LARGE SCALE GENOMIC DNA]</scope>
    <source>
        <tissue evidence="1">Flushing bud</tissue>
    </source>
</reference>
<sequence length="86" mass="9789">MVSITPFFLSFLRSKSVSQRAYERAYDVESQGIRFKGGMEIVIKCARTAIDMVFYIRLRSLVQSSCSVFMFSLPSLKLSSASIRFT</sequence>
<geneLocation type="mitochondrion" evidence="1"/>
<evidence type="ECO:0000313" key="1">
    <source>
        <dbReference type="EMBL" id="KUM51290.1"/>
    </source>
</evidence>
<dbReference type="EMBL" id="LKAM01000001">
    <property type="protein sequence ID" value="KUM51290.1"/>
    <property type="molecule type" value="Genomic_DNA"/>
</dbReference>
<gene>
    <name evidence="1" type="ORF">ABT39_MTgene1137</name>
</gene>
<protein>
    <submittedName>
        <fullName evidence="1">Uncharacterized protein</fullName>
    </submittedName>
</protein>
<comment type="caution">
    <text evidence="1">The sequence shown here is derived from an EMBL/GenBank/DDBJ whole genome shotgun (WGS) entry which is preliminary data.</text>
</comment>
<name>A0A117NJB2_PICGL</name>
<organism evidence="1">
    <name type="scientific">Picea glauca</name>
    <name type="common">White spruce</name>
    <name type="synonym">Pinus glauca</name>
    <dbReference type="NCBI Taxonomy" id="3330"/>
    <lineage>
        <taxon>Eukaryota</taxon>
        <taxon>Viridiplantae</taxon>
        <taxon>Streptophyta</taxon>
        <taxon>Embryophyta</taxon>
        <taxon>Tracheophyta</taxon>
        <taxon>Spermatophyta</taxon>
        <taxon>Pinopsida</taxon>
        <taxon>Pinidae</taxon>
        <taxon>Conifers I</taxon>
        <taxon>Pinales</taxon>
        <taxon>Pinaceae</taxon>
        <taxon>Picea</taxon>
    </lineage>
</organism>